<name>A0A9Q0YMD3_HOLLE</name>
<evidence type="ECO:0000256" key="2">
    <source>
        <dbReference type="ARBA" id="ARBA00006219"/>
    </source>
</evidence>
<evidence type="ECO:0000256" key="1">
    <source>
        <dbReference type="ARBA" id="ARBA00004496"/>
    </source>
</evidence>
<dbReference type="PANTHER" id="PTHR21064:SF1">
    <property type="entry name" value="HYDROXYLYSINE KINASE"/>
    <property type="match status" value="1"/>
</dbReference>
<comment type="caution">
    <text evidence="6">The sequence shown here is derived from an EMBL/GenBank/DDBJ whole genome shotgun (WGS) entry which is preliminary data.</text>
</comment>
<keyword evidence="3" id="KW-0963">Cytoplasm</keyword>
<proteinExistence type="inferred from homology"/>
<evidence type="ECO:0000256" key="3">
    <source>
        <dbReference type="ARBA" id="ARBA00022490"/>
    </source>
</evidence>
<evidence type="ECO:0000313" key="7">
    <source>
        <dbReference type="Proteomes" id="UP001152320"/>
    </source>
</evidence>
<keyword evidence="7" id="KW-1185">Reference proteome</keyword>
<keyword evidence="5 6" id="KW-0418">Kinase</keyword>
<accession>A0A9Q0YMD3</accession>
<dbReference type="GO" id="GO:0005737">
    <property type="term" value="C:cytoplasm"/>
    <property type="evidence" value="ECO:0007669"/>
    <property type="project" value="UniProtKB-SubCell"/>
</dbReference>
<dbReference type="PANTHER" id="PTHR21064">
    <property type="entry name" value="AMINOGLYCOSIDE PHOSPHOTRANSFERASE DOMAIN-CONTAINING PROTEIN-RELATED"/>
    <property type="match status" value="1"/>
</dbReference>
<dbReference type="EMBL" id="JAIZAY010000018">
    <property type="protein sequence ID" value="KAJ8025118.1"/>
    <property type="molecule type" value="Genomic_DNA"/>
</dbReference>
<evidence type="ECO:0000313" key="6">
    <source>
        <dbReference type="EMBL" id="KAJ8025118.1"/>
    </source>
</evidence>
<dbReference type="AlphaFoldDB" id="A0A9Q0YMD3"/>
<evidence type="ECO:0000256" key="5">
    <source>
        <dbReference type="ARBA" id="ARBA00022777"/>
    </source>
</evidence>
<keyword evidence="4" id="KW-0808">Transferase</keyword>
<reference evidence="6" key="1">
    <citation type="submission" date="2021-10" db="EMBL/GenBank/DDBJ databases">
        <title>Tropical sea cucumber genome reveals ecological adaptation and Cuvierian tubules defense mechanism.</title>
        <authorList>
            <person name="Chen T."/>
        </authorList>
    </citation>
    <scope>NUCLEOTIDE SEQUENCE</scope>
    <source>
        <strain evidence="6">Nanhai2018</strain>
        <tissue evidence="6">Muscle</tissue>
    </source>
</reference>
<protein>
    <submittedName>
        <fullName evidence="6">Hydroxylysine kinase</fullName>
    </submittedName>
</protein>
<organism evidence="6 7">
    <name type="scientific">Holothuria leucospilota</name>
    <name type="common">Black long sea cucumber</name>
    <name type="synonym">Mertensiothuria leucospilota</name>
    <dbReference type="NCBI Taxonomy" id="206669"/>
    <lineage>
        <taxon>Eukaryota</taxon>
        <taxon>Metazoa</taxon>
        <taxon>Echinodermata</taxon>
        <taxon>Eleutherozoa</taxon>
        <taxon>Echinozoa</taxon>
        <taxon>Holothuroidea</taxon>
        <taxon>Aspidochirotacea</taxon>
        <taxon>Aspidochirotida</taxon>
        <taxon>Holothuriidae</taxon>
        <taxon>Holothuria</taxon>
    </lineage>
</organism>
<dbReference type="InterPro" id="IPR011009">
    <property type="entry name" value="Kinase-like_dom_sf"/>
</dbReference>
<dbReference type="OrthoDB" id="9973935at2759"/>
<comment type="subcellular location">
    <subcellularLocation>
        <location evidence="1">Cytoplasm</location>
    </subcellularLocation>
</comment>
<dbReference type="GO" id="GO:0019202">
    <property type="term" value="F:amino acid kinase activity"/>
    <property type="evidence" value="ECO:0007669"/>
    <property type="project" value="TreeGrafter"/>
</dbReference>
<gene>
    <name evidence="6" type="ORF">HOLleu_35232</name>
</gene>
<dbReference type="SUPFAM" id="SSF56112">
    <property type="entry name" value="Protein kinase-like (PK-like)"/>
    <property type="match status" value="1"/>
</dbReference>
<dbReference type="Proteomes" id="UP001152320">
    <property type="component" value="Chromosome 18"/>
</dbReference>
<evidence type="ECO:0000256" key="4">
    <source>
        <dbReference type="ARBA" id="ARBA00022679"/>
    </source>
</evidence>
<comment type="similarity">
    <text evidence="2">Belongs to the aminoglycoside phosphotransferase family.</text>
</comment>
<dbReference type="InterPro" id="IPR050249">
    <property type="entry name" value="Pseudomonas-type_ThrB"/>
</dbReference>
<sequence length="168" mass="19353">MQLNECIECYLDGLERDNQRKAISNEESRVPFVRRPVPNKNGDLCQLLTFENLSFKTPGSGTSLNKNKEDTFMIRLVTFLPGTVLNTLPLVPNNVFEEMGEMLAQMHLALQELDMDKIALQEMGENFSWSLDCLNKAREYLYVVEDSEKRQLVGDVMNEFDRVVLSRK</sequence>